<organism evidence="1 2">
    <name type="scientific">Vibrio tritonius</name>
    <dbReference type="NCBI Taxonomy" id="1435069"/>
    <lineage>
        <taxon>Bacteria</taxon>
        <taxon>Pseudomonadati</taxon>
        <taxon>Pseudomonadota</taxon>
        <taxon>Gammaproteobacteria</taxon>
        <taxon>Vibrionales</taxon>
        <taxon>Vibrionaceae</taxon>
        <taxon>Vibrio</taxon>
    </lineage>
</organism>
<keyword evidence="2" id="KW-1185">Reference proteome</keyword>
<sequence>MKVSEIFEEEPIQWGLRGDPFLWRELKEVFKEIDMPETPQELQVLIEKEYEKSTGHPISYQKHFVIERFRSHGMSSGGISPEFWVRSGIPLLLGRYAKL</sequence>
<accession>A0ABS7YK99</accession>
<gene>
    <name evidence="1" type="ORF">LDJ79_08085</name>
</gene>
<name>A0ABS7YK99_9VIBR</name>
<comment type="caution">
    <text evidence="1">The sequence shown here is derived from an EMBL/GenBank/DDBJ whole genome shotgun (WGS) entry which is preliminary data.</text>
</comment>
<dbReference type="Proteomes" id="UP001199044">
    <property type="component" value="Unassembled WGS sequence"/>
</dbReference>
<reference evidence="2" key="1">
    <citation type="submission" date="2023-07" db="EMBL/GenBank/DDBJ databases">
        <title>Molecular identification of indigenous halophilic bacteria isolated from red sea cost, biodegradation of synthetic dyes and assessment of degraded metabolite toxicity.</title>
        <authorList>
            <person name="Chaieb K."/>
            <person name="Altayb H.N."/>
        </authorList>
    </citation>
    <scope>NUCLEOTIDE SEQUENCE [LARGE SCALE GENOMIC DNA]</scope>
    <source>
        <strain evidence="2">K20</strain>
    </source>
</reference>
<evidence type="ECO:0000313" key="1">
    <source>
        <dbReference type="EMBL" id="MCA2016066.1"/>
    </source>
</evidence>
<dbReference type="RefSeq" id="WP_225250214.1">
    <property type="nucleotide sequence ID" value="NZ_JAIWIU010000044.1"/>
</dbReference>
<evidence type="ECO:0000313" key="2">
    <source>
        <dbReference type="Proteomes" id="UP001199044"/>
    </source>
</evidence>
<proteinExistence type="predicted"/>
<protein>
    <submittedName>
        <fullName evidence="1">Uncharacterized protein</fullName>
    </submittedName>
</protein>
<dbReference type="EMBL" id="JAIWIU010000044">
    <property type="protein sequence ID" value="MCA2016066.1"/>
    <property type="molecule type" value="Genomic_DNA"/>
</dbReference>